<dbReference type="Proteomes" id="UP000054498">
    <property type="component" value="Unassembled WGS sequence"/>
</dbReference>
<dbReference type="EC" id="2.1.2.1" evidence="2"/>
<dbReference type="AlphaFoldDB" id="A0A0D2LP21"/>
<dbReference type="GO" id="GO:0032259">
    <property type="term" value="P:methylation"/>
    <property type="evidence" value="ECO:0007669"/>
    <property type="project" value="UniProtKB-KW"/>
</dbReference>
<feature type="region of interest" description="Disordered" evidence="1">
    <location>
        <begin position="1"/>
        <end position="86"/>
    </location>
</feature>
<feature type="non-terminal residue" evidence="2">
    <location>
        <position position="1"/>
    </location>
</feature>
<dbReference type="RefSeq" id="XP_013890751.1">
    <property type="nucleotide sequence ID" value="XM_014035297.1"/>
</dbReference>
<sequence>GSRRHAHRHARPHHARLWGGGVRARGGVHRARRRDRQGLPGQDPRPRQAQGVQGLLGRGGREPPGHQAAEGGGGGAGLVLPHARRL</sequence>
<evidence type="ECO:0000256" key="1">
    <source>
        <dbReference type="SAM" id="MobiDB-lite"/>
    </source>
</evidence>
<dbReference type="EMBL" id="KK106352">
    <property type="protein sequence ID" value="KIY91731.1"/>
    <property type="molecule type" value="Genomic_DNA"/>
</dbReference>
<name>A0A0D2LP21_9CHLO</name>
<dbReference type="GO" id="GO:0008168">
    <property type="term" value="F:methyltransferase activity"/>
    <property type="evidence" value="ECO:0007669"/>
    <property type="project" value="UniProtKB-KW"/>
</dbReference>
<keyword evidence="2" id="KW-0489">Methyltransferase</keyword>
<dbReference type="GO" id="GO:0004372">
    <property type="term" value="F:glycine hydroxymethyltransferase activity"/>
    <property type="evidence" value="ECO:0007669"/>
    <property type="project" value="UniProtKB-EC"/>
</dbReference>
<protein>
    <submittedName>
        <fullName evidence="2">Glycine hydroxymethyltransferase</fullName>
        <ecNumber evidence="2">2.1.2.1</ecNumber>
    </submittedName>
</protein>
<dbReference type="KEGG" id="mng:MNEG_16232"/>
<evidence type="ECO:0000313" key="2">
    <source>
        <dbReference type="EMBL" id="KIY91731.1"/>
    </source>
</evidence>
<organism evidence="2 3">
    <name type="scientific">Monoraphidium neglectum</name>
    <dbReference type="NCBI Taxonomy" id="145388"/>
    <lineage>
        <taxon>Eukaryota</taxon>
        <taxon>Viridiplantae</taxon>
        <taxon>Chlorophyta</taxon>
        <taxon>core chlorophytes</taxon>
        <taxon>Chlorophyceae</taxon>
        <taxon>CS clade</taxon>
        <taxon>Sphaeropleales</taxon>
        <taxon>Selenastraceae</taxon>
        <taxon>Monoraphidium</taxon>
    </lineage>
</organism>
<proteinExistence type="predicted"/>
<accession>A0A0D2LP21</accession>
<gene>
    <name evidence="2" type="ORF">MNEG_16232</name>
</gene>
<reference evidence="2 3" key="1">
    <citation type="journal article" date="2013" name="BMC Genomics">
        <title>Reconstruction of the lipid metabolism for the microalga Monoraphidium neglectum from its genome sequence reveals characteristics suitable for biofuel production.</title>
        <authorList>
            <person name="Bogen C."/>
            <person name="Al-Dilaimi A."/>
            <person name="Albersmeier A."/>
            <person name="Wichmann J."/>
            <person name="Grundmann M."/>
            <person name="Rupp O."/>
            <person name="Lauersen K.J."/>
            <person name="Blifernez-Klassen O."/>
            <person name="Kalinowski J."/>
            <person name="Goesmann A."/>
            <person name="Mussgnug J.H."/>
            <person name="Kruse O."/>
        </authorList>
    </citation>
    <scope>NUCLEOTIDE SEQUENCE [LARGE SCALE GENOMIC DNA]</scope>
    <source>
        <strain evidence="2 3">SAG 48.87</strain>
    </source>
</reference>
<feature type="compositionally biased region" description="Basic residues" evidence="1">
    <location>
        <begin position="26"/>
        <end position="35"/>
    </location>
</feature>
<keyword evidence="3" id="KW-1185">Reference proteome</keyword>
<keyword evidence="2" id="KW-0808">Transferase</keyword>
<evidence type="ECO:0000313" key="3">
    <source>
        <dbReference type="Proteomes" id="UP000054498"/>
    </source>
</evidence>
<feature type="compositionally biased region" description="Basic residues" evidence="1">
    <location>
        <begin position="1"/>
        <end position="16"/>
    </location>
</feature>
<feature type="non-terminal residue" evidence="2">
    <location>
        <position position="86"/>
    </location>
</feature>
<dbReference type="GeneID" id="25733971"/>